<evidence type="ECO:0000256" key="11">
    <source>
        <dbReference type="RuleBase" id="RU363032"/>
    </source>
</evidence>
<evidence type="ECO:0000256" key="1">
    <source>
        <dbReference type="ARBA" id="ARBA00002949"/>
    </source>
</evidence>
<feature type="transmembrane region" description="Helical" evidence="11">
    <location>
        <begin position="50"/>
        <end position="72"/>
    </location>
</feature>
<dbReference type="GO" id="GO:0005886">
    <property type="term" value="C:plasma membrane"/>
    <property type="evidence" value="ECO:0007669"/>
    <property type="project" value="UniProtKB-SubCell"/>
</dbReference>
<dbReference type="Gene3D" id="1.10.3720.10">
    <property type="entry name" value="MetI-like"/>
    <property type="match status" value="1"/>
</dbReference>
<reference evidence="14 15" key="1">
    <citation type="submission" date="2019-08" db="EMBL/GenBank/DDBJ databases">
        <authorList>
            <person name="Wang G."/>
            <person name="Xu Z."/>
        </authorList>
    </citation>
    <scope>NUCLEOTIDE SEQUENCE [LARGE SCALE GENOMIC DNA]</scope>
    <source>
        <strain evidence="14 15">ZX</strain>
    </source>
</reference>
<feature type="transmembrane region" description="Helical" evidence="11">
    <location>
        <begin position="199"/>
        <end position="221"/>
    </location>
</feature>
<organism evidence="14 15">
    <name type="scientific">Sphingomonas montanisoli</name>
    <dbReference type="NCBI Taxonomy" id="2606412"/>
    <lineage>
        <taxon>Bacteria</taxon>
        <taxon>Pseudomonadati</taxon>
        <taxon>Pseudomonadota</taxon>
        <taxon>Alphaproteobacteria</taxon>
        <taxon>Sphingomonadales</taxon>
        <taxon>Sphingomonadaceae</taxon>
        <taxon>Sphingomonas</taxon>
    </lineage>
</organism>
<comment type="subcellular location">
    <subcellularLocation>
        <location evidence="2 12">Cell inner membrane</location>
        <topology evidence="2 12">Multi-pass membrane protein</topology>
    </subcellularLocation>
    <subcellularLocation>
        <location evidence="11">Cell membrane</location>
        <topology evidence="11">Multi-pass membrane protein</topology>
    </subcellularLocation>
</comment>
<accession>A0A5D9C956</accession>
<keyword evidence="10 11" id="KW-0472">Membrane</keyword>
<proteinExistence type="inferred from homology"/>
<dbReference type="PROSITE" id="PS50928">
    <property type="entry name" value="ABC_TM1"/>
    <property type="match status" value="1"/>
</dbReference>
<dbReference type="Pfam" id="PF00528">
    <property type="entry name" value="BPD_transp_1"/>
    <property type="match status" value="1"/>
</dbReference>
<dbReference type="GO" id="GO:0015098">
    <property type="term" value="F:molybdate ion transmembrane transporter activity"/>
    <property type="evidence" value="ECO:0007669"/>
    <property type="project" value="UniProtKB-UniRule"/>
</dbReference>
<dbReference type="PANTHER" id="PTHR30183">
    <property type="entry name" value="MOLYBDENUM TRANSPORT SYSTEM PERMEASE PROTEIN MODB"/>
    <property type="match status" value="1"/>
</dbReference>
<evidence type="ECO:0000313" key="15">
    <source>
        <dbReference type="Proteomes" id="UP000322077"/>
    </source>
</evidence>
<keyword evidence="15" id="KW-1185">Reference proteome</keyword>
<evidence type="ECO:0000256" key="2">
    <source>
        <dbReference type="ARBA" id="ARBA00004429"/>
    </source>
</evidence>
<keyword evidence="8 11" id="KW-0812">Transmembrane</keyword>
<keyword evidence="7 12" id="KW-0997">Cell inner membrane</keyword>
<dbReference type="FunFam" id="1.10.3720.10:FF:000018">
    <property type="entry name" value="Molybdenum transport system permease"/>
    <property type="match status" value="1"/>
</dbReference>
<comment type="caution">
    <text evidence="14">The sequence shown here is derived from an EMBL/GenBank/DDBJ whole genome shotgun (WGS) entry which is preliminary data.</text>
</comment>
<dbReference type="AlphaFoldDB" id="A0A5D9C956"/>
<evidence type="ECO:0000256" key="3">
    <source>
        <dbReference type="ARBA" id="ARBA00007069"/>
    </source>
</evidence>
<dbReference type="PANTHER" id="PTHR30183:SF3">
    <property type="entry name" value="MOLYBDENUM TRANSPORT SYSTEM PERMEASE PROTEIN MODB"/>
    <property type="match status" value="1"/>
</dbReference>
<evidence type="ECO:0000256" key="10">
    <source>
        <dbReference type="ARBA" id="ARBA00023136"/>
    </source>
</evidence>
<comment type="similarity">
    <text evidence="3 12">Belongs to the binding-protein-dependent transport system permease family. CysTW subfamily.</text>
</comment>
<dbReference type="CDD" id="cd06261">
    <property type="entry name" value="TM_PBP2"/>
    <property type="match status" value="1"/>
</dbReference>
<keyword evidence="9 11" id="KW-1133">Transmembrane helix</keyword>
<keyword evidence="4 11" id="KW-0813">Transport</keyword>
<feature type="domain" description="ABC transmembrane type-1" evidence="13">
    <location>
        <begin position="12"/>
        <end position="217"/>
    </location>
</feature>
<feature type="transmembrane region" description="Helical" evidence="11">
    <location>
        <begin position="84"/>
        <end position="109"/>
    </location>
</feature>
<evidence type="ECO:0000256" key="7">
    <source>
        <dbReference type="ARBA" id="ARBA00022519"/>
    </source>
</evidence>
<dbReference type="Proteomes" id="UP000322077">
    <property type="component" value="Unassembled WGS sequence"/>
</dbReference>
<protein>
    <recommendedName>
        <fullName evidence="12">Molybdenum transport system permease</fullName>
    </recommendedName>
</protein>
<keyword evidence="6 12" id="KW-0500">Molybdenum</keyword>
<evidence type="ECO:0000256" key="5">
    <source>
        <dbReference type="ARBA" id="ARBA00022475"/>
    </source>
</evidence>
<dbReference type="EMBL" id="VTOU01000003">
    <property type="protein sequence ID" value="TZG26591.1"/>
    <property type="molecule type" value="Genomic_DNA"/>
</dbReference>
<evidence type="ECO:0000256" key="12">
    <source>
        <dbReference type="RuleBase" id="RU365097"/>
    </source>
</evidence>
<dbReference type="SUPFAM" id="SSF161098">
    <property type="entry name" value="MetI-like"/>
    <property type="match status" value="1"/>
</dbReference>
<dbReference type="NCBIfam" id="NF006939">
    <property type="entry name" value="PRK09421.1"/>
    <property type="match status" value="1"/>
</dbReference>
<dbReference type="NCBIfam" id="TIGR02141">
    <property type="entry name" value="modB_ABC"/>
    <property type="match status" value="1"/>
</dbReference>
<evidence type="ECO:0000256" key="4">
    <source>
        <dbReference type="ARBA" id="ARBA00022448"/>
    </source>
</evidence>
<evidence type="ECO:0000256" key="9">
    <source>
        <dbReference type="ARBA" id="ARBA00022989"/>
    </source>
</evidence>
<dbReference type="InterPro" id="IPR000515">
    <property type="entry name" value="MetI-like"/>
</dbReference>
<keyword evidence="5" id="KW-1003">Cell membrane</keyword>
<name>A0A5D9C956_9SPHN</name>
<dbReference type="InterPro" id="IPR011867">
    <property type="entry name" value="ModB_ABC"/>
</dbReference>
<dbReference type="InterPro" id="IPR035906">
    <property type="entry name" value="MetI-like_sf"/>
</dbReference>
<evidence type="ECO:0000259" key="13">
    <source>
        <dbReference type="PROSITE" id="PS50928"/>
    </source>
</evidence>
<evidence type="ECO:0000256" key="6">
    <source>
        <dbReference type="ARBA" id="ARBA00022505"/>
    </source>
</evidence>
<feature type="transmembrane region" description="Helical" evidence="11">
    <location>
        <begin position="137"/>
        <end position="159"/>
    </location>
</feature>
<sequence>MFGIGPDGAEAILLTVQVAVVGVIASLPIGIALALLLARVDFPGKMLVDGLVHLPLVLPPVVTGYMLLEAFLPTGPIGAPLREWFGLSVLFHWTGAAIAAAVMGLPLMVRTIRLSIEALDPRIEHAARSLGGGRWHVFRTITLPLVLPGIAAGTALGFARSLGEFGATITFVSNIPGETRTLPIAIYSLLQMPGTEAEVMRLSIVSIILSLGALVLAEWLVKRRTA</sequence>
<comment type="function">
    <text evidence="1 12">Part of the binding-protein-dependent transport system for molybdenum; probably responsible for the translocation of the substrate across the membrane.</text>
</comment>
<gene>
    <name evidence="14" type="primary">modB</name>
    <name evidence="14" type="ORF">FYJ91_15180</name>
</gene>
<evidence type="ECO:0000313" key="14">
    <source>
        <dbReference type="EMBL" id="TZG26591.1"/>
    </source>
</evidence>
<feature type="transmembrane region" description="Helical" evidence="11">
    <location>
        <begin position="12"/>
        <end position="38"/>
    </location>
</feature>
<evidence type="ECO:0000256" key="8">
    <source>
        <dbReference type="ARBA" id="ARBA00022692"/>
    </source>
</evidence>